<dbReference type="Pfam" id="PF00855">
    <property type="entry name" value="PWWP"/>
    <property type="match status" value="1"/>
</dbReference>
<name>A0A540N737_MALBA</name>
<feature type="domain" description="PWWP" evidence="2">
    <location>
        <begin position="32"/>
        <end position="94"/>
    </location>
</feature>
<evidence type="ECO:0000313" key="4">
    <source>
        <dbReference type="Proteomes" id="UP000315295"/>
    </source>
</evidence>
<dbReference type="Proteomes" id="UP000315295">
    <property type="component" value="Unassembled WGS sequence"/>
</dbReference>
<protein>
    <recommendedName>
        <fullName evidence="2">PWWP domain-containing protein</fullName>
    </recommendedName>
</protein>
<reference evidence="3 4" key="1">
    <citation type="journal article" date="2019" name="G3 (Bethesda)">
        <title>Sequencing of a Wild Apple (Malus baccata) Genome Unravels the Differences Between Cultivated and Wild Apple Species Regarding Disease Resistance and Cold Tolerance.</title>
        <authorList>
            <person name="Chen X."/>
        </authorList>
    </citation>
    <scope>NUCLEOTIDE SEQUENCE [LARGE SCALE GENOMIC DNA]</scope>
    <source>
        <strain evidence="4">cv. Shandingzi</strain>
        <tissue evidence="3">Leaves</tissue>
    </source>
</reference>
<dbReference type="PANTHER" id="PTHR42851:SF13">
    <property type="entry name" value="OS08G0477800 PROTEIN"/>
    <property type="match status" value="1"/>
</dbReference>
<evidence type="ECO:0000256" key="1">
    <source>
        <dbReference type="SAM" id="MobiDB-lite"/>
    </source>
</evidence>
<dbReference type="STRING" id="106549.A0A540N737"/>
<comment type="caution">
    <text evidence="3">The sequence shown here is derived from an EMBL/GenBank/DDBJ whole genome shotgun (WGS) entry which is preliminary data.</text>
</comment>
<dbReference type="AlphaFoldDB" id="A0A540N737"/>
<accession>A0A540N737</accession>
<dbReference type="Gene3D" id="2.30.30.140">
    <property type="match status" value="1"/>
</dbReference>
<evidence type="ECO:0000259" key="2">
    <source>
        <dbReference type="PROSITE" id="PS50812"/>
    </source>
</evidence>
<keyword evidence="4" id="KW-1185">Reference proteome</keyword>
<dbReference type="CDD" id="cd05162">
    <property type="entry name" value="PWWP"/>
    <property type="match status" value="1"/>
</dbReference>
<dbReference type="EMBL" id="VIEB01000095">
    <property type="protein sequence ID" value="TQE06871.1"/>
    <property type="molecule type" value="Genomic_DNA"/>
</dbReference>
<dbReference type="SUPFAM" id="SSF63748">
    <property type="entry name" value="Tudor/PWWP/MBT"/>
    <property type="match status" value="1"/>
</dbReference>
<organism evidence="3 4">
    <name type="scientific">Malus baccata</name>
    <name type="common">Siberian crab apple</name>
    <name type="synonym">Pyrus baccata</name>
    <dbReference type="NCBI Taxonomy" id="106549"/>
    <lineage>
        <taxon>Eukaryota</taxon>
        <taxon>Viridiplantae</taxon>
        <taxon>Streptophyta</taxon>
        <taxon>Embryophyta</taxon>
        <taxon>Tracheophyta</taxon>
        <taxon>Spermatophyta</taxon>
        <taxon>Magnoliopsida</taxon>
        <taxon>eudicotyledons</taxon>
        <taxon>Gunneridae</taxon>
        <taxon>Pentapetalae</taxon>
        <taxon>rosids</taxon>
        <taxon>fabids</taxon>
        <taxon>Rosales</taxon>
        <taxon>Rosaceae</taxon>
        <taxon>Amygdaloideae</taxon>
        <taxon>Maleae</taxon>
        <taxon>Malus</taxon>
    </lineage>
</organism>
<dbReference type="InterPro" id="IPR000313">
    <property type="entry name" value="PWWP_dom"/>
</dbReference>
<evidence type="ECO:0000313" key="3">
    <source>
        <dbReference type="EMBL" id="TQE06871.1"/>
    </source>
</evidence>
<sequence>MECDHISTGKHNVKLEDGEVVAANQSEGEVKLADLIWVKISGGSWWPAQVVDDNNVSSKNKPSKRSAEKVLVRLYGSYKYLYVDPVKCHSDFDMILKQNNGCYREILLKALEQVSSSKSDRSKKQGSKSKENVAVDLSRRKSSRNHARENPQTDSSNLNADAQRTEFSVRVSPRKRTAVIPQSKVEQKTLLALRVENTNGKASKQSGAEVVSKSKEVSARRLRVMQQLGLIAPSGSSFRKNGLI</sequence>
<feature type="compositionally biased region" description="Basic and acidic residues" evidence="1">
    <location>
        <begin position="118"/>
        <end position="139"/>
    </location>
</feature>
<feature type="compositionally biased region" description="Polar residues" evidence="1">
    <location>
        <begin position="152"/>
        <end position="166"/>
    </location>
</feature>
<dbReference type="InterPro" id="IPR053063">
    <property type="entry name" value="PWWP_domain_containing_PDP"/>
</dbReference>
<dbReference type="PROSITE" id="PS50812">
    <property type="entry name" value="PWWP"/>
    <property type="match status" value="1"/>
</dbReference>
<gene>
    <name evidence="3" type="ORF">C1H46_007509</name>
</gene>
<proteinExistence type="predicted"/>
<feature type="region of interest" description="Disordered" evidence="1">
    <location>
        <begin position="117"/>
        <end position="177"/>
    </location>
</feature>
<dbReference type="PANTHER" id="PTHR42851">
    <property type="entry name" value="ALDOLASE-RELATED"/>
    <property type="match status" value="1"/>
</dbReference>